<dbReference type="PROSITE" id="PS51741">
    <property type="entry name" value="F_BAR"/>
    <property type="match status" value="1"/>
</dbReference>
<dbReference type="PANTHER" id="PTHR23065:SF7">
    <property type="entry name" value="NOSTRIN, ISOFORM H"/>
    <property type="match status" value="1"/>
</dbReference>
<dbReference type="Pfam" id="PF00611">
    <property type="entry name" value="FCH"/>
    <property type="match status" value="1"/>
</dbReference>
<dbReference type="SUPFAM" id="SSF50044">
    <property type="entry name" value="SH3-domain"/>
    <property type="match status" value="1"/>
</dbReference>
<dbReference type="GO" id="GO:0120104">
    <property type="term" value="C:mitotic actomyosin contractile ring, proximal layer"/>
    <property type="evidence" value="ECO:0007669"/>
    <property type="project" value="TreeGrafter"/>
</dbReference>
<reference evidence="12" key="1">
    <citation type="journal article" date="2022" name="IScience">
        <title>Evolution of zygomycete secretomes and the origins of terrestrial fungal ecologies.</title>
        <authorList>
            <person name="Chang Y."/>
            <person name="Wang Y."/>
            <person name="Mondo S."/>
            <person name="Ahrendt S."/>
            <person name="Andreopoulos W."/>
            <person name="Barry K."/>
            <person name="Beard J."/>
            <person name="Benny G.L."/>
            <person name="Blankenship S."/>
            <person name="Bonito G."/>
            <person name="Cuomo C."/>
            <person name="Desiro A."/>
            <person name="Gervers K.A."/>
            <person name="Hundley H."/>
            <person name="Kuo A."/>
            <person name="LaButti K."/>
            <person name="Lang B.F."/>
            <person name="Lipzen A."/>
            <person name="O'Donnell K."/>
            <person name="Pangilinan J."/>
            <person name="Reynolds N."/>
            <person name="Sandor L."/>
            <person name="Smith M.E."/>
            <person name="Tsang A."/>
            <person name="Grigoriev I.V."/>
            <person name="Stajich J.E."/>
            <person name="Spatafora J.W."/>
        </authorList>
    </citation>
    <scope>NUCLEOTIDE SEQUENCE</scope>
    <source>
        <strain evidence="12">RSA 2281</strain>
    </source>
</reference>
<dbReference type="AlphaFoldDB" id="A0AAD5K0N1"/>
<keyword evidence="7 8" id="KW-0175">Coiled coil</keyword>
<comment type="subcellular location">
    <subcellularLocation>
        <location evidence="1">Cytoplasm</location>
        <location evidence="1">Cytoskeleton</location>
    </subcellularLocation>
</comment>
<feature type="domain" description="F-BAR" evidence="11">
    <location>
        <begin position="4"/>
        <end position="258"/>
    </location>
</feature>
<dbReference type="GO" id="GO:0030036">
    <property type="term" value="P:actin cytoskeleton organization"/>
    <property type="evidence" value="ECO:0007669"/>
    <property type="project" value="UniProtKB-ARBA"/>
</dbReference>
<evidence type="ECO:0000256" key="5">
    <source>
        <dbReference type="ARBA" id="ARBA00023212"/>
    </source>
</evidence>
<dbReference type="SUPFAM" id="SSF103657">
    <property type="entry name" value="BAR/IMD domain-like"/>
    <property type="match status" value="1"/>
</dbReference>
<feature type="compositionally biased region" description="Basic residues" evidence="9">
    <location>
        <begin position="539"/>
        <end position="553"/>
    </location>
</feature>
<feature type="compositionally biased region" description="Basic and acidic residues" evidence="9">
    <location>
        <begin position="364"/>
        <end position="385"/>
    </location>
</feature>
<dbReference type="GO" id="GO:0009898">
    <property type="term" value="C:cytoplasmic side of plasma membrane"/>
    <property type="evidence" value="ECO:0007669"/>
    <property type="project" value="TreeGrafter"/>
</dbReference>
<evidence type="ECO:0000313" key="13">
    <source>
        <dbReference type="Proteomes" id="UP001209540"/>
    </source>
</evidence>
<evidence type="ECO:0000256" key="8">
    <source>
        <dbReference type="SAM" id="Coils"/>
    </source>
</evidence>
<dbReference type="InterPro" id="IPR001060">
    <property type="entry name" value="FCH_dom"/>
</dbReference>
<dbReference type="InterPro" id="IPR001452">
    <property type="entry name" value="SH3_domain"/>
</dbReference>
<dbReference type="Pfam" id="PF00018">
    <property type="entry name" value="SH3_1"/>
    <property type="match status" value="1"/>
</dbReference>
<dbReference type="Gene3D" id="1.20.1270.60">
    <property type="entry name" value="Arfaptin homology (AH) domain/BAR domain"/>
    <property type="match status" value="1"/>
</dbReference>
<dbReference type="SMART" id="SM00055">
    <property type="entry name" value="FCH"/>
    <property type="match status" value="1"/>
</dbReference>
<dbReference type="InterPro" id="IPR036028">
    <property type="entry name" value="SH3-like_dom_sf"/>
</dbReference>
<evidence type="ECO:0000256" key="9">
    <source>
        <dbReference type="SAM" id="MobiDB-lite"/>
    </source>
</evidence>
<evidence type="ECO:0000256" key="3">
    <source>
        <dbReference type="ARBA" id="ARBA00022490"/>
    </source>
</evidence>
<feature type="region of interest" description="Disordered" evidence="9">
    <location>
        <begin position="529"/>
        <end position="555"/>
    </location>
</feature>
<keyword evidence="3" id="KW-0963">Cytoplasm</keyword>
<feature type="region of interest" description="Disordered" evidence="9">
    <location>
        <begin position="444"/>
        <end position="482"/>
    </location>
</feature>
<feature type="coiled-coil region" evidence="8">
    <location>
        <begin position="164"/>
        <end position="191"/>
    </location>
</feature>
<proteinExistence type="predicted"/>
<feature type="region of interest" description="Disordered" evidence="9">
    <location>
        <begin position="332"/>
        <end position="411"/>
    </location>
</feature>
<protein>
    <recommendedName>
        <fullName evidence="14">SH3 domain-containing protein</fullName>
    </recommendedName>
</protein>
<dbReference type="GO" id="GO:0005543">
    <property type="term" value="F:phospholipid binding"/>
    <property type="evidence" value="ECO:0007669"/>
    <property type="project" value="TreeGrafter"/>
</dbReference>
<feature type="compositionally biased region" description="Polar residues" evidence="9">
    <location>
        <begin position="444"/>
        <end position="455"/>
    </location>
</feature>
<keyword evidence="4" id="KW-0597">Phosphoprotein</keyword>
<evidence type="ECO:0008006" key="14">
    <source>
        <dbReference type="Google" id="ProtNLM"/>
    </source>
</evidence>
<evidence type="ECO:0000256" key="4">
    <source>
        <dbReference type="ARBA" id="ARBA00022553"/>
    </source>
</evidence>
<dbReference type="PROSITE" id="PS50002">
    <property type="entry name" value="SH3"/>
    <property type="match status" value="1"/>
</dbReference>
<evidence type="ECO:0000259" key="10">
    <source>
        <dbReference type="PROSITE" id="PS50002"/>
    </source>
</evidence>
<feature type="compositionally biased region" description="Low complexity" evidence="9">
    <location>
        <begin position="467"/>
        <end position="480"/>
    </location>
</feature>
<evidence type="ECO:0000256" key="7">
    <source>
        <dbReference type="PROSITE-ProRule" id="PRU01077"/>
    </source>
</evidence>
<evidence type="ECO:0000259" key="11">
    <source>
        <dbReference type="PROSITE" id="PS51741"/>
    </source>
</evidence>
<evidence type="ECO:0000256" key="1">
    <source>
        <dbReference type="ARBA" id="ARBA00004245"/>
    </source>
</evidence>
<organism evidence="12 13">
    <name type="scientific">Phascolomyces articulosus</name>
    <dbReference type="NCBI Taxonomy" id="60185"/>
    <lineage>
        <taxon>Eukaryota</taxon>
        <taxon>Fungi</taxon>
        <taxon>Fungi incertae sedis</taxon>
        <taxon>Mucoromycota</taxon>
        <taxon>Mucoromycotina</taxon>
        <taxon>Mucoromycetes</taxon>
        <taxon>Mucorales</taxon>
        <taxon>Lichtheimiaceae</taxon>
        <taxon>Phascolomyces</taxon>
    </lineage>
</organism>
<name>A0AAD5K0N1_9FUNG</name>
<dbReference type="EMBL" id="JAIXMP010000013">
    <property type="protein sequence ID" value="KAI9263454.1"/>
    <property type="molecule type" value="Genomic_DNA"/>
</dbReference>
<dbReference type="PANTHER" id="PTHR23065">
    <property type="entry name" value="PROLINE-SERINE-THREONINE PHOSPHATASE INTERACTING PROTEIN 1"/>
    <property type="match status" value="1"/>
</dbReference>
<accession>A0AAD5K0N1</accession>
<evidence type="ECO:0000313" key="12">
    <source>
        <dbReference type="EMBL" id="KAI9263454.1"/>
    </source>
</evidence>
<dbReference type="InterPro" id="IPR031160">
    <property type="entry name" value="F_BAR_dom"/>
</dbReference>
<dbReference type="SMART" id="SM00326">
    <property type="entry name" value="SH3"/>
    <property type="match status" value="1"/>
</dbReference>
<evidence type="ECO:0000256" key="6">
    <source>
        <dbReference type="PROSITE-ProRule" id="PRU00192"/>
    </source>
</evidence>
<dbReference type="Proteomes" id="UP001209540">
    <property type="component" value="Unassembled WGS sequence"/>
</dbReference>
<keyword evidence="13" id="KW-1185">Reference proteome</keyword>
<dbReference type="Gene3D" id="2.30.30.40">
    <property type="entry name" value="SH3 Domains"/>
    <property type="match status" value="1"/>
</dbReference>
<gene>
    <name evidence="12" type="ORF">BDA99DRAFT_510258</name>
</gene>
<reference evidence="12" key="2">
    <citation type="submission" date="2023-02" db="EMBL/GenBank/DDBJ databases">
        <authorList>
            <consortium name="DOE Joint Genome Institute"/>
            <person name="Mondo S.J."/>
            <person name="Chang Y."/>
            <person name="Wang Y."/>
            <person name="Ahrendt S."/>
            <person name="Andreopoulos W."/>
            <person name="Barry K."/>
            <person name="Beard J."/>
            <person name="Benny G.L."/>
            <person name="Blankenship S."/>
            <person name="Bonito G."/>
            <person name="Cuomo C."/>
            <person name="Desiro A."/>
            <person name="Gervers K.A."/>
            <person name="Hundley H."/>
            <person name="Kuo A."/>
            <person name="LaButti K."/>
            <person name="Lang B.F."/>
            <person name="Lipzen A."/>
            <person name="O'Donnell K."/>
            <person name="Pangilinan J."/>
            <person name="Reynolds N."/>
            <person name="Sandor L."/>
            <person name="Smith M.W."/>
            <person name="Tsang A."/>
            <person name="Grigoriev I.V."/>
            <person name="Stajich J.E."/>
            <person name="Spatafora J.W."/>
        </authorList>
    </citation>
    <scope>NUCLEOTIDE SEQUENCE</scope>
    <source>
        <strain evidence="12">RSA 2281</strain>
    </source>
</reference>
<sequence length="660" mass="75138">MTVTLFANNFWGKDDAGYNVLMHKMNMAKKTCEDLKSLYSAKASLHEEFGKKLAKQTKIELGREEIGTINTLLLSAQKEMEATAQANIELAQKIRSELELSMENFISDQKNRRKVVQTNVDKAHRNKQLHTAQVNKTKEKYEAECVKSVSLENQLSTTTGFREIERLRQKFERSQNEIKTLEKEYKNACSKLTDATTVWNNEWKIACVRFQEMEEARVEFLHHSLCIYVNILSSGSSQDQESYERFWKALDQFNAKADIEQFIDEMGTGPMIPEPPIFVDYSDDPEKTLPRFKKAQFTENDILVPAYIPPPSATSNLGLSGGPIASMIKSTAKRSTSFCEPKRRTSTRLTKQLPPVQQQQQQKSDQEQQKQQREEQIVARLDNRRVNLYASVSEKPKKPAPAKNASTIASTSQQYHDLATVDHGNDEPIDPRAQVVVAIGNNMFSVDPNQSQPNISTTTTEKRSSVRRSSVNKTKSNSNTAVDNLYENSADLEEAFSDSIKGLLQELGVQQHPTNPVEATADKLRRRKSVNAHHNQQQHYHHQQQQHQQHQHPQHYSMDVGYQNGAFVPGTSMMVNNSNTTMVPTIVAPVTGTGNPMIWARALYDYYSDRPEDLSFNRGQWLAIVRNDDQLWWLAHKWDDTNGRLSETCGYVASNYVQIC</sequence>
<comment type="caution">
    <text evidence="12">The sequence shown here is derived from an EMBL/GenBank/DDBJ whole genome shotgun (WGS) entry which is preliminary data.</text>
</comment>
<feature type="domain" description="SH3" evidence="10">
    <location>
        <begin position="595"/>
        <end position="660"/>
    </location>
</feature>
<dbReference type="InterPro" id="IPR027267">
    <property type="entry name" value="AH/BAR_dom_sf"/>
</dbReference>
<keyword evidence="5" id="KW-0206">Cytoskeleton</keyword>
<keyword evidence="2 6" id="KW-0728">SH3 domain</keyword>
<evidence type="ECO:0000256" key="2">
    <source>
        <dbReference type="ARBA" id="ARBA00022443"/>
    </source>
</evidence>